<protein>
    <recommendedName>
        <fullName evidence="1">Replication factor A C-terminal domain-containing protein</fullName>
    </recommendedName>
</protein>
<dbReference type="AlphaFoldDB" id="A0A9P0ZGJ2"/>
<dbReference type="Proteomes" id="UP001152484">
    <property type="component" value="Unassembled WGS sequence"/>
</dbReference>
<evidence type="ECO:0000313" key="2">
    <source>
        <dbReference type="EMBL" id="CAH9101890.1"/>
    </source>
</evidence>
<dbReference type="Pfam" id="PF08646">
    <property type="entry name" value="Rep_fac-A_C"/>
    <property type="match status" value="1"/>
</dbReference>
<dbReference type="InterPro" id="IPR013955">
    <property type="entry name" value="Rep_factor-A_C"/>
</dbReference>
<name>A0A9P0ZGJ2_CUSEU</name>
<dbReference type="OrthoDB" id="1302495at2759"/>
<dbReference type="EMBL" id="CAMAPE010000038">
    <property type="protein sequence ID" value="CAH9101890.1"/>
    <property type="molecule type" value="Genomic_DNA"/>
</dbReference>
<gene>
    <name evidence="2" type="ORF">CEURO_LOCUS15591</name>
</gene>
<evidence type="ECO:0000313" key="3">
    <source>
        <dbReference type="Proteomes" id="UP001152484"/>
    </source>
</evidence>
<sequence>MELNPGGDRALVLKKWARENSARIEQLLFEKQYDHALGNIACPLSQPQTLLASLETNLNKVPIVWMCGKLNLSDTSGESYYIDCDYCNRRVYAPEGSTFQCMFCGQKEGRTVKRFILNATLTDSTATFPVTFFTNGVLKLYGYVCMDHEKNFDINALDAQLQKMSVIAGVKRAKIGEEGLRGNP</sequence>
<comment type="caution">
    <text evidence="2">The sequence shown here is derived from an EMBL/GenBank/DDBJ whole genome shotgun (WGS) entry which is preliminary data.</text>
</comment>
<dbReference type="InterPro" id="IPR012340">
    <property type="entry name" value="NA-bd_OB-fold"/>
</dbReference>
<accession>A0A9P0ZGJ2</accession>
<dbReference type="Gene3D" id="2.40.50.140">
    <property type="entry name" value="Nucleic acid-binding proteins"/>
    <property type="match status" value="1"/>
</dbReference>
<evidence type="ECO:0000259" key="1">
    <source>
        <dbReference type="Pfam" id="PF08646"/>
    </source>
</evidence>
<organism evidence="2 3">
    <name type="scientific">Cuscuta europaea</name>
    <name type="common">European dodder</name>
    <dbReference type="NCBI Taxonomy" id="41803"/>
    <lineage>
        <taxon>Eukaryota</taxon>
        <taxon>Viridiplantae</taxon>
        <taxon>Streptophyta</taxon>
        <taxon>Embryophyta</taxon>
        <taxon>Tracheophyta</taxon>
        <taxon>Spermatophyta</taxon>
        <taxon>Magnoliopsida</taxon>
        <taxon>eudicotyledons</taxon>
        <taxon>Gunneridae</taxon>
        <taxon>Pentapetalae</taxon>
        <taxon>asterids</taxon>
        <taxon>lamiids</taxon>
        <taxon>Solanales</taxon>
        <taxon>Convolvulaceae</taxon>
        <taxon>Cuscuteae</taxon>
        <taxon>Cuscuta</taxon>
        <taxon>Cuscuta subgen. Cuscuta</taxon>
    </lineage>
</organism>
<reference evidence="2" key="1">
    <citation type="submission" date="2022-07" db="EMBL/GenBank/DDBJ databases">
        <authorList>
            <person name="Macas J."/>
            <person name="Novak P."/>
            <person name="Neumann P."/>
        </authorList>
    </citation>
    <scope>NUCLEOTIDE SEQUENCE</scope>
</reference>
<proteinExistence type="predicted"/>
<keyword evidence="3" id="KW-1185">Reference proteome</keyword>
<dbReference type="SUPFAM" id="SSF50249">
    <property type="entry name" value="Nucleic acid-binding proteins"/>
    <property type="match status" value="1"/>
</dbReference>
<feature type="domain" description="Replication factor A C-terminal" evidence="1">
    <location>
        <begin position="79"/>
        <end position="145"/>
    </location>
</feature>